<organism evidence="6 7">
    <name type="scientific">Australozyma saopauloensis</name>
    <dbReference type="NCBI Taxonomy" id="291208"/>
    <lineage>
        <taxon>Eukaryota</taxon>
        <taxon>Fungi</taxon>
        <taxon>Dikarya</taxon>
        <taxon>Ascomycota</taxon>
        <taxon>Saccharomycotina</taxon>
        <taxon>Pichiomycetes</taxon>
        <taxon>Metschnikowiaceae</taxon>
        <taxon>Australozyma</taxon>
    </lineage>
</organism>
<proteinExistence type="inferred from homology"/>
<evidence type="ECO:0000256" key="1">
    <source>
        <dbReference type="ARBA" id="ARBA00004604"/>
    </source>
</evidence>
<dbReference type="Proteomes" id="UP001338582">
    <property type="component" value="Chromosome 4"/>
</dbReference>
<gene>
    <name evidence="6" type="ORF">PUMCH_003260</name>
</gene>
<protein>
    <recommendedName>
        <fullName evidence="8">DNA-directed RNA polymerase I subunit RPA49</fullName>
    </recommendedName>
</protein>
<evidence type="ECO:0000313" key="6">
    <source>
        <dbReference type="EMBL" id="WPK25923.1"/>
    </source>
</evidence>
<dbReference type="KEGG" id="asau:88174324"/>
<evidence type="ECO:0000256" key="4">
    <source>
        <dbReference type="ARBA" id="ARBA00023163"/>
    </source>
</evidence>
<dbReference type="RefSeq" id="XP_062878305.1">
    <property type="nucleotide sequence ID" value="XM_063022235.1"/>
</dbReference>
<dbReference type="InterPro" id="IPR009668">
    <property type="entry name" value="RNA_pol-assoc_fac_A49-like"/>
</dbReference>
<evidence type="ECO:0008006" key="8">
    <source>
        <dbReference type="Google" id="ProtNLM"/>
    </source>
</evidence>
<dbReference type="GO" id="GO:0003677">
    <property type="term" value="F:DNA binding"/>
    <property type="evidence" value="ECO:0007669"/>
    <property type="project" value="InterPro"/>
</dbReference>
<keyword evidence="4" id="KW-0804">Transcription</keyword>
<keyword evidence="3" id="KW-0240">DNA-directed RNA polymerase</keyword>
<dbReference type="GO" id="GO:0005730">
    <property type="term" value="C:nucleolus"/>
    <property type="evidence" value="ECO:0007669"/>
    <property type="project" value="UniProtKB-SubCell"/>
</dbReference>
<dbReference type="GeneID" id="88174324"/>
<reference evidence="6 7" key="1">
    <citation type="submission" date="2023-10" db="EMBL/GenBank/DDBJ databases">
        <title>Draft Genome Sequence of Candida saopaulonensis from a very Premature Infant with Sepsis.</title>
        <authorList>
            <person name="Ning Y."/>
            <person name="Dai R."/>
            <person name="Xiao M."/>
            <person name="Xu Y."/>
            <person name="Yan Q."/>
            <person name="Zhang L."/>
        </authorList>
    </citation>
    <scope>NUCLEOTIDE SEQUENCE [LARGE SCALE GENOMIC DNA]</scope>
    <source>
        <strain evidence="6 7">19XY460</strain>
    </source>
</reference>
<evidence type="ECO:0000313" key="7">
    <source>
        <dbReference type="Proteomes" id="UP001338582"/>
    </source>
</evidence>
<comment type="subcellular location">
    <subcellularLocation>
        <location evidence="1">Nucleus</location>
        <location evidence="1">Nucleolus</location>
    </subcellularLocation>
</comment>
<name>A0AAX4HBJ9_9ASCO</name>
<evidence type="ECO:0000256" key="2">
    <source>
        <dbReference type="ARBA" id="ARBA00009430"/>
    </source>
</evidence>
<dbReference type="PANTHER" id="PTHR14440">
    <property type="entry name" value="DNA-DIRECTED RNA POLYMERASE I SUBUNIT RPA49"/>
    <property type="match status" value="1"/>
</dbReference>
<evidence type="ECO:0000256" key="3">
    <source>
        <dbReference type="ARBA" id="ARBA00022478"/>
    </source>
</evidence>
<dbReference type="Pfam" id="PF06870">
    <property type="entry name" value="RNA_pol_I_A49"/>
    <property type="match status" value="1"/>
</dbReference>
<evidence type="ECO:0000256" key="5">
    <source>
        <dbReference type="ARBA" id="ARBA00023242"/>
    </source>
</evidence>
<dbReference type="GO" id="GO:0000428">
    <property type="term" value="C:DNA-directed RNA polymerase complex"/>
    <property type="evidence" value="ECO:0007669"/>
    <property type="project" value="UniProtKB-KW"/>
</dbReference>
<keyword evidence="5" id="KW-0539">Nucleus</keyword>
<dbReference type="AlphaFoldDB" id="A0AAX4HBJ9"/>
<comment type="similarity">
    <text evidence="2">Belongs to the eukaryotic RPA49/POLR1E RNA polymerase subunit family.</text>
</comment>
<accession>A0AAX4HBJ9</accession>
<dbReference type="GO" id="GO:0006351">
    <property type="term" value="P:DNA-templated transcription"/>
    <property type="evidence" value="ECO:0007669"/>
    <property type="project" value="InterPro"/>
</dbReference>
<sequence>MGKKDNKTTELKVVSCSKEPEFVVGSFFNGLQIPESTEFDLYKHKHHKGTYALHGENSTLEYNGETQADLQNDYLVAFYDKKSRSVQLFRAPVVPAVVTSKENRVHKGPKVRSKGMRSVEQRNALGREFGTKKVKAKITSYDKNRIDSNRLEEMEVDIVDTVQSSTSVLPSRQELESASAVSAVTPAVNALATNVEDVYSLESIIPSEEWESIRVHAIMEESDKEQRLEMLPYSKSAFVSKKLSLFISAGKTTKVQMLFYAALLFGVYANRRCNNKNKLMEQLDNKPSEILVDGVLDRFTAAKTSGFGKAKDRSFVIDPFHEDKLLCFLLALTLHIEDFQVQINPLANELNMKPTRLIGLFRALGATIKPANAGMAEALGLSKRDAATYKVAVLKVPFKQPEMVRRRVR</sequence>
<dbReference type="EMBL" id="CP138897">
    <property type="protein sequence ID" value="WPK25923.1"/>
    <property type="molecule type" value="Genomic_DNA"/>
</dbReference>
<keyword evidence="7" id="KW-1185">Reference proteome</keyword>